<accession>A0A285UI51</accession>
<keyword evidence="3" id="KW-1185">Reference proteome</keyword>
<feature type="transmembrane region" description="Helical" evidence="1">
    <location>
        <begin position="9"/>
        <end position="26"/>
    </location>
</feature>
<proteinExistence type="predicted"/>
<keyword evidence="1" id="KW-1133">Transmembrane helix</keyword>
<gene>
    <name evidence="2" type="ORF">SAMN05877842_110150</name>
</gene>
<organism evidence="2 3">
    <name type="scientific">Ureibacillus acetophenoni</name>
    <dbReference type="NCBI Taxonomy" id="614649"/>
    <lineage>
        <taxon>Bacteria</taxon>
        <taxon>Bacillati</taxon>
        <taxon>Bacillota</taxon>
        <taxon>Bacilli</taxon>
        <taxon>Bacillales</taxon>
        <taxon>Caryophanaceae</taxon>
        <taxon>Ureibacillus</taxon>
    </lineage>
</organism>
<dbReference type="AlphaFoldDB" id="A0A285UI51"/>
<sequence>MKEKRSKSYIIGIVVIGLLLSFKSFYDHRERNLADELKYDQKDYESLTAIKTVLEEEDHNDWVTSDIEPMEELISFLSQYDVKKVNETQFNEIANDDLRFVFAIYNFREKSKFVGVSENTVTLDEVIGRGKIYFKVVNGPIDMEWINSYYEKYGELYRD</sequence>
<evidence type="ECO:0000313" key="2">
    <source>
        <dbReference type="EMBL" id="SOC41539.1"/>
    </source>
</evidence>
<dbReference type="EMBL" id="OBQC01000010">
    <property type="protein sequence ID" value="SOC41539.1"/>
    <property type="molecule type" value="Genomic_DNA"/>
</dbReference>
<evidence type="ECO:0000313" key="3">
    <source>
        <dbReference type="Proteomes" id="UP000219252"/>
    </source>
</evidence>
<name>A0A285UI51_9BACL</name>
<reference evidence="3" key="1">
    <citation type="submission" date="2017-08" db="EMBL/GenBank/DDBJ databases">
        <authorList>
            <person name="Varghese N."/>
            <person name="Submissions S."/>
        </authorList>
    </citation>
    <scope>NUCLEOTIDE SEQUENCE [LARGE SCALE GENOMIC DNA]</scope>
    <source>
        <strain evidence="3">JC23</strain>
    </source>
</reference>
<dbReference type="OrthoDB" id="2437154at2"/>
<protein>
    <submittedName>
        <fullName evidence="2">Uncharacterized protein</fullName>
    </submittedName>
</protein>
<keyword evidence="1" id="KW-0812">Transmembrane</keyword>
<keyword evidence="1" id="KW-0472">Membrane</keyword>
<evidence type="ECO:0000256" key="1">
    <source>
        <dbReference type="SAM" id="Phobius"/>
    </source>
</evidence>
<dbReference type="RefSeq" id="WP_097150180.1">
    <property type="nucleotide sequence ID" value="NZ_OBQC01000010.1"/>
</dbReference>
<dbReference type="Proteomes" id="UP000219252">
    <property type="component" value="Unassembled WGS sequence"/>
</dbReference>